<accession>A0A5C6EQZ3</accession>
<protein>
    <submittedName>
        <fullName evidence="1">Uncharacterized protein</fullName>
    </submittedName>
</protein>
<dbReference type="EMBL" id="SJPW01000005">
    <property type="protein sequence ID" value="TWU50720.1"/>
    <property type="molecule type" value="Genomic_DNA"/>
</dbReference>
<sequence length="154" mass="16772">MELKPLDIREDVSIQHAYFQTPLPTPPHLDVLVVRFNGVSGFGCANNDDANYMAAMIHAGIVAWDPSAILLDLREMAYEWGDMMANPLCAGFRHYADGSDLPLAVVVSDLNREGLTSLVTDGMHSVDPASVLFETTEAAIVQLDKANNALDSRL</sequence>
<proteinExistence type="predicted"/>
<dbReference type="Proteomes" id="UP000318288">
    <property type="component" value="Unassembled WGS sequence"/>
</dbReference>
<keyword evidence="2" id="KW-1185">Reference proteome</keyword>
<reference evidence="1 2" key="1">
    <citation type="submission" date="2019-02" db="EMBL/GenBank/DDBJ databases">
        <title>Deep-cultivation of Planctomycetes and their phenomic and genomic characterization uncovers novel biology.</title>
        <authorList>
            <person name="Wiegand S."/>
            <person name="Jogler M."/>
            <person name="Boedeker C."/>
            <person name="Pinto D."/>
            <person name="Vollmers J."/>
            <person name="Rivas-Marin E."/>
            <person name="Kohn T."/>
            <person name="Peeters S.H."/>
            <person name="Heuer A."/>
            <person name="Rast P."/>
            <person name="Oberbeckmann S."/>
            <person name="Bunk B."/>
            <person name="Jeske O."/>
            <person name="Meyerdierks A."/>
            <person name="Storesund J.E."/>
            <person name="Kallscheuer N."/>
            <person name="Luecker S."/>
            <person name="Lage O.M."/>
            <person name="Pohl T."/>
            <person name="Merkel B.J."/>
            <person name="Hornburger P."/>
            <person name="Mueller R.-W."/>
            <person name="Bruemmer F."/>
            <person name="Labrenz M."/>
            <person name="Spormann A.M."/>
            <person name="Op Den Camp H."/>
            <person name="Overmann J."/>
            <person name="Amann R."/>
            <person name="Jetten M.S.M."/>
            <person name="Mascher T."/>
            <person name="Medema M.H."/>
            <person name="Devos D.P."/>
            <person name="Kaster A.-K."/>
            <person name="Ovreas L."/>
            <person name="Rohde M."/>
            <person name="Galperin M.Y."/>
            <person name="Jogler C."/>
        </authorList>
    </citation>
    <scope>NUCLEOTIDE SEQUENCE [LARGE SCALE GENOMIC DNA]</scope>
    <source>
        <strain evidence="1 2">Poly51</strain>
    </source>
</reference>
<evidence type="ECO:0000313" key="2">
    <source>
        <dbReference type="Proteomes" id="UP000318288"/>
    </source>
</evidence>
<organism evidence="1 2">
    <name type="scientific">Rubripirellula tenax</name>
    <dbReference type="NCBI Taxonomy" id="2528015"/>
    <lineage>
        <taxon>Bacteria</taxon>
        <taxon>Pseudomonadati</taxon>
        <taxon>Planctomycetota</taxon>
        <taxon>Planctomycetia</taxon>
        <taxon>Pirellulales</taxon>
        <taxon>Pirellulaceae</taxon>
        <taxon>Rubripirellula</taxon>
    </lineage>
</organism>
<dbReference type="RefSeq" id="WP_222435895.1">
    <property type="nucleotide sequence ID" value="NZ_SJPW01000005.1"/>
</dbReference>
<evidence type="ECO:0000313" key="1">
    <source>
        <dbReference type="EMBL" id="TWU50720.1"/>
    </source>
</evidence>
<dbReference type="AlphaFoldDB" id="A0A5C6EQZ3"/>
<gene>
    <name evidence="1" type="ORF">Poly51_40130</name>
</gene>
<comment type="caution">
    <text evidence="1">The sequence shown here is derived from an EMBL/GenBank/DDBJ whole genome shotgun (WGS) entry which is preliminary data.</text>
</comment>
<name>A0A5C6EQZ3_9BACT</name>